<dbReference type="RefSeq" id="WP_337697970.1">
    <property type="nucleotide sequence ID" value="NZ_JBBEGN010000022.1"/>
</dbReference>
<dbReference type="GO" id="GO:0032259">
    <property type="term" value="P:methylation"/>
    <property type="evidence" value="ECO:0007669"/>
    <property type="project" value="UniProtKB-KW"/>
</dbReference>
<dbReference type="InterPro" id="IPR029063">
    <property type="entry name" value="SAM-dependent_MTases_sf"/>
</dbReference>
<dbReference type="PIRSF" id="PIRSF017393">
    <property type="entry name" value="MTase_SAV2177"/>
    <property type="match status" value="1"/>
</dbReference>
<sequence>MTEGPNLARATNYLMGGGANFAADRAAVNEMLAMDPGLGRRIQASRAFVSRAVRDALDDGCDQFLELGAGIPAPGGLHSLVGPAARVVYVDVDPVAVASTREVLVGPDADGVAVVQADLHDADGVLAQVTAGGLLDLGRPVTVVCSSVLQWLADSDGPTLARVFATYHDGLAPGSLLVISTAHPDDLADHEADEKQPIISRAVAPVRLRGRSELARIVGAWDLLPPGIVDVVDWPETSGADTAGFYGVVCAARR</sequence>
<dbReference type="Pfam" id="PF04672">
    <property type="entry name" value="Methyltransf_19"/>
    <property type="match status" value="1"/>
</dbReference>
<dbReference type="EMBL" id="JBBEGN010000022">
    <property type="protein sequence ID" value="MEJ2871401.1"/>
    <property type="molecule type" value="Genomic_DNA"/>
</dbReference>
<name>A0ABU8MWZ0_9PSEU</name>
<organism evidence="1 2">
    <name type="scientific">Actinomycetospora aurantiaca</name>
    <dbReference type="NCBI Taxonomy" id="3129233"/>
    <lineage>
        <taxon>Bacteria</taxon>
        <taxon>Bacillati</taxon>
        <taxon>Actinomycetota</taxon>
        <taxon>Actinomycetes</taxon>
        <taxon>Pseudonocardiales</taxon>
        <taxon>Pseudonocardiaceae</taxon>
        <taxon>Actinomycetospora</taxon>
    </lineage>
</organism>
<keyword evidence="1" id="KW-0808">Transferase</keyword>
<accession>A0ABU8MWZ0</accession>
<evidence type="ECO:0000313" key="1">
    <source>
        <dbReference type="EMBL" id="MEJ2871401.1"/>
    </source>
</evidence>
<keyword evidence="1" id="KW-0489">Methyltransferase</keyword>
<dbReference type="InterPro" id="IPR006764">
    <property type="entry name" value="SAM_dep_MeTrfase_SAV2177_type"/>
</dbReference>
<dbReference type="CDD" id="cd02440">
    <property type="entry name" value="AdoMet_MTases"/>
    <property type="match status" value="1"/>
</dbReference>
<dbReference type="Proteomes" id="UP001385809">
    <property type="component" value="Unassembled WGS sequence"/>
</dbReference>
<keyword evidence="2" id="KW-1185">Reference proteome</keyword>
<dbReference type="SUPFAM" id="SSF53335">
    <property type="entry name" value="S-adenosyl-L-methionine-dependent methyltransferases"/>
    <property type="match status" value="1"/>
</dbReference>
<evidence type="ECO:0000313" key="2">
    <source>
        <dbReference type="Proteomes" id="UP001385809"/>
    </source>
</evidence>
<dbReference type="GO" id="GO:0008168">
    <property type="term" value="F:methyltransferase activity"/>
    <property type="evidence" value="ECO:0007669"/>
    <property type="project" value="UniProtKB-KW"/>
</dbReference>
<dbReference type="Gene3D" id="3.40.50.150">
    <property type="entry name" value="Vaccinia Virus protein VP39"/>
    <property type="match status" value="1"/>
</dbReference>
<proteinExistence type="predicted"/>
<protein>
    <submittedName>
        <fullName evidence="1">SAM-dependent methyltransferase</fullName>
        <ecNumber evidence="1">2.1.1.-</ecNumber>
    </submittedName>
</protein>
<dbReference type="EC" id="2.1.1.-" evidence="1"/>
<reference evidence="1 2" key="1">
    <citation type="submission" date="2024-03" db="EMBL/GenBank/DDBJ databases">
        <title>Actinomycetospora sp. OC33-EN08, a novel actinomycete isolated from wild orchid (Aerides multiflora).</title>
        <authorList>
            <person name="Suriyachadkun C."/>
        </authorList>
    </citation>
    <scope>NUCLEOTIDE SEQUENCE [LARGE SCALE GENOMIC DNA]</scope>
    <source>
        <strain evidence="1 2">OC33-EN08</strain>
    </source>
</reference>
<gene>
    <name evidence="1" type="ORF">WCD74_26825</name>
</gene>
<comment type="caution">
    <text evidence="1">The sequence shown here is derived from an EMBL/GenBank/DDBJ whole genome shotgun (WGS) entry which is preliminary data.</text>
</comment>